<keyword evidence="4" id="KW-1185">Reference proteome</keyword>
<evidence type="ECO:0000259" key="2">
    <source>
        <dbReference type="PROSITE" id="PS51819"/>
    </source>
</evidence>
<dbReference type="Pfam" id="PF13669">
    <property type="entry name" value="Glyoxalase_4"/>
    <property type="match status" value="1"/>
</dbReference>
<dbReference type="InterPro" id="IPR037523">
    <property type="entry name" value="VOC_core"/>
</dbReference>
<evidence type="ECO:0000256" key="1">
    <source>
        <dbReference type="SAM" id="SignalP"/>
    </source>
</evidence>
<dbReference type="Proteomes" id="UP000593892">
    <property type="component" value="Chromosome"/>
</dbReference>
<keyword evidence="1" id="KW-0732">Signal</keyword>
<dbReference type="SUPFAM" id="SSF54593">
    <property type="entry name" value="Glyoxalase/Bleomycin resistance protein/Dihydroxybiphenyl dioxygenase"/>
    <property type="match status" value="1"/>
</dbReference>
<evidence type="ECO:0000313" key="4">
    <source>
        <dbReference type="Proteomes" id="UP000593892"/>
    </source>
</evidence>
<dbReference type="PROSITE" id="PS51819">
    <property type="entry name" value="VOC"/>
    <property type="match status" value="1"/>
</dbReference>
<dbReference type="Gene3D" id="3.10.180.10">
    <property type="entry name" value="2,3-Dihydroxybiphenyl 1,2-Dioxygenase, domain 1"/>
    <property type="match status" value="2"/>
</dbReference>
<gene>
    <name evidence="3" type="ORF">IRI77_13310</name>
</gene>
<dbReference type="RefSeq" id="WP_194452535.1">
    <property type="nucleotide sequence ID" value="NZ_CP063849.1"/>
</dbReference>
<feature type="signal peptide" evidence="1">
    <location>
        <begin position="1"/>
        <end position="20"/>
    </location>
</feature>
<name>A0A7S7SNF7_PALFE</name>
<dbReference type="InterPro" id="IPR029068">
    <property type="entry name" value="Glyas_Bleomycin-R_OHBP_Dase"/>
</dbReference>
<proteinExistence type="predicted"/>
<dbReference type="AlphaFoldDB" id="A0A7S7SNF7"/>
<reference evidence="3 4" key="1">
    <citation type="submission" date="2020-10" db="EMBL/GenBank/DDBJ databases">
        <title>Complete genome sequence of Paludibaculum fermentans P105T, a facultatively anaerobic acidobacterium capable of dissimilatory Fe(III) reduction.</title>
        <authorList>
            <person name="Dedysh S.N."/>
            <person name="Beletsky A.V."/>
            <person name="Kulichevskaya I.S."/>
            <person name="Mardanov A.V."/>
            <person name="Ravin N.V."/>
        </authorList>
    </citation>
    <scope>NUCLEOTIDE SEQUENCE [LARGE SCALE GENOMIC DNA]</scope>
    <source>
        <strain evidence="3 4">P105</strain>
    </source>
</reference>
<evidence type="ECO:0000313" key="3">
    <source>
        <dbReference type="EMBL" id="QOY90878.1"/>
    </source>
</evidence>
<organism evidence="3 4">
    <name type="scientific">Paludibaculum fermentans</name>
    <dbReference type="NCBI Taxonomy" id="1473598"/>
    <lineage>
        <taxon>Bacteria</taxon>
        <taxon>Pseudomonadati</taxon>
        <taxon>Acidobacteriota</taxon>
        <taxon>Terriglobia</taxon>
        <taxon>Bryobacterales</taxon>
        <taxon>Bryobacteraceae</taxon>
        <taxon>Paludibaculum</taxon>
    </lineage>
</organism>
<feature type="domain" description="VOC" evidence="2">
    <location>
        <begin position="183"/>
        <end position="324"/>
    </location>
</feature>
<accession>A0A7S7SNF7</accession>
<dbReference type="EMBL" id="CP063849">
    <property type="protein sequence ID" value="QOY90878.1"/>
    <property type="molecule type" value="Genomic_DNA"/>
</dbReference>
<protein>
    <submittedName>
        <fullName evidence="3">VOC family protein</fullName>
    </submittedName>
</protein>
<dbReference type="KEGG" id="pfer:IRI77_13310"/>
<feature type="chain" id="PRO_5032683825" evidence="1">
    <location>
        <begin position="21"/>
        <end position="334"/>
    </location>
</feature>
<sequence length="334" mass="37311">MRRLPFCLLLATVLPLFGQAPDFYKQTPRLMWVVRDAKATADAWEKAGVPNEGDMEPYQAVKVELRGKAGGHKFSMLSGYFGNLRADWIQPVKGDSAWKEFLDKRGPGVFGLMFRVPSMGEMVMEAARLQSLGVSRLEEGVFEFDEGWKVPYVMLDTGGEGKFTLCLYYDAEPDPVPESKGPQVAQLALIAKDMTRVASYWAKLGFAPITESHTEIRDKLYKGAAGRFEMKLGFQRQFPIVMEWIQPVQGPSIYEDQMAKQGEGFHHVAFDAKNLETESERWKELGFPETMSGAWGEKGATGSGRFAYHDLHAAGGVDVELLWTYQASTARAGK</sequence>